<dbReference type="InterPro" id="IPR000030">
    <property type="entry name" value="PPE_dom"/>
</dbReference>
<comment type="similarity">
    <text evidence="1">Belongs to the mycobacterial PPE family.</text>
</comment>
<comment type="caution">
    <text evidence="3">The sequence shown here is derived from an EMBL/GenBank/DDBJ whole genome shotgun (WGS) entry which is preliminary data.</text>
</comment>
<gene>
    <name evidence="3" type="ORF">JGU71_06785</name>
</gene>
<evidence type="ECO:0000259" key="2">
    <source>
        <dbReference type="Pfam" id="PF00823"/>
    </source>
</evidence>
<dbReference type="SUPFAM" id="SSF140459">
    <property type="entry name" value="PE/PPE dimer-like"/>
    <property type="match status" value="1"/>
</dbReference>
<accession>A0A934NNS5</accession>
<proteinExistence type="inferred from homology"/>
<feature type="domain" description="PPE" evidence="2">
    <location>
        <begin position="14"/>
        <end position="176"/>
    </location>
</feature>
<reference evidence="3" key="1">
    <citation type="submission" date="2020-12" db="EMBL/GenBank/DDBJ databases">
        <title>Antrihabitans popcorni sp. nov. and Antrihabitans auranticaus sp. nov., isolated from a larva cave.</title>
        <authorList>
            <person name="Lee S.D."/>
            <person name="Kim I.S."/>
        </authorList>
    </citation>
    <scope>NUCLEOTIDE SEQUENCE</scope>
    <source>
        <strain evidence="3">YC3-6</strain>
    </source>
</reference>
<evidence type="ECO:0000313" key="3">
    <source>
        <dbReference type="EMBL" id="MBJ8338584.1"/>
    </source>
</evidence>
<evidence type="ECO:0000256" key="1">
    <source>
        <dbReference type="ARBA" id="ARBA00010652"/>
    </source>
</evidence>
<organism evidence="3 4">
    <name type="scientific">Antrihabitans stalagmiti</name>
    <dbReference type="NCBI Taxonomy" id="2799499"/>
    <lineage>
        <taxon>Bacteria</taxon>
        <taxon>Bacillati</taxon>
        <taxon>Actinomycetota</taxon>
        <taxon>Actinomycetes</taxon>
        <taxon>Mycobacteriales</taxon>
        <taxon>Nocardiaceae</taxon>
        <taxon>Antrihabitans</taxon>
    </lineage>
</organism>
<dbReference type="Pfam" id="PF00823">
    <property type="entry name" value="PPE"/>
    <property type="match status" value="1"/>
</dbReference>
<dbReference type="Proteomes" id="UP000655868">
    <property type="component" value="Unassembled WGS sequence"/>
</dbReference>
<dbReference type="AlphaFoldDB" id="A0A934NNS5"/>
<keyword evidence="4" id="KW-1185">Reference proteome</keyword>
<dbReference type="RefSeq" id="WP_199703255.1">
    <property type="nucleotide sequence ID" value="NZ_JAEMNV010000002.1"/>
</dbReference>
<protein>
    <submittedName>
        <fullName evidence="3">PPE domain-containing protein</fullName>
    </submittedName>
</protein>
<dbReference type="Gene3D" id="1.20.1260.20">
    <property type="entry name" value="PPE superfamily"/>
    <property type="match status" value="1"/>
</dbReference>
<sequence length="344" mass="34918">MTEPTGVGFTGVIWEARATERLAHDLTDGPGAIPLADAGAAYARLAAGLAESALEYPQIVAAIQQAWQSNESANAAAQIAKFQQWLADAAAAAGANAVKAEAQAAAHQIARLAMPSAAEVSLTKAAKDGIEKAGAALGAPLVAAAAKVEADQQQAKDRASRVMETYEKATEPLSTAWDQAKPPQIATSVALDAERAAEQAPTPKLDAGNLPGGFSGGLPLGFPIAMARQQTKFYANTISQSAAKPTTIVTPAATPIDTVAPMTPMAPGMAAAAANNCNDEHHAKPTRAGAAEESSGVNLPEGWLGLAEHTETATDQQSADIDEGVFAVGSVTASPAVLGEAADR</sequence>
<name>A0A934NNS5_9NOCA</name>
<dbReference type="InterPro" id="IPR038332">
    <property type="entry name" value="PPE_sf"/>
</dbReference>
<dbReference type="EMBL" id="JAEMNV010000002">
    <property type="protein sequence ID" value="MBJ8338584.1"/>
    <property type="molecule type" value="Genomic_DNA"/>
</dbReference>
<evidence type="ECO:0000313" key="4">
    <source>
        <dbReference type="Proteomes" id="UP000655868"/>
    </source>
</evidence>